<evidence type="ECO:0000256" key="1">
    <source>
        <dbReference type="ARBA" id="ARBA00022475"/>
    </source>
</evidence>
<dbReference type="STRING" id="662367.SAMN05216167_103340"/>
<evidence type="ECO:0000313" key="10">
    <source>
        <dbReference type="Proteomes" id="UP000198598"/>
    </source>
</evidence>
<dbReference type="Gene3D" id="3.30.420.40">
    <property type="match status" value="1"/>
</dbReference>
<evidence type="ECO:0000256" key="5">
    <source>
        <dbReference type="HAMAP-Rule" id="MF_02033"/>
    </source>
</evidence>
<dbReference type="HAMAP" id="MF_02033">
    <property type="entry name" value="FtsA"/>
    <property type="match status" value="1"/>
</dbReference>
<dbReference type="InterPro" id="IPR020823">
    <property type="entry name" value="Cell_div_FtsA"/>
</dbReference>
<evidence type="ECO:0000256" key="6">
    <source>
        <dbReference type="PIRNR" id="PIRNR003101"/>
    </source>
</evidence>
<comment type="similarity">
    <text evidence="5 6">Belongs to the FtsA/MreB family.</text>
</comment>
<evidence type="ECO:0000256" key="7">
    <source>
        <dbReference type="SAM" id="MobiDB-lite"/>
    </source>
</evidence>
<name>A0A1I1PY31_9BACT</name>
<organism evidence="9 10">
    <name type="scientific">Spirosoma endophyticum</name>
    <dbReference type="NCBI Taxonomy" id="662367"/>
    <lineage>
        <taxon>Bacteria</taxon>
        <taxon>Pseudomonadati</taxon>
        <taxon>Bacteroidota</taxon>
        <taxon>Cytophagia</taxon>
        <taxon>Cytophagales</taxon>
        <taxon>Cytophagaceae</taxon>
        <taxon>Spirosoma</taxon>
    </lineage>
</organism>
<comment type="function">
    <text evidence="5 6">Cell division protein that is involved in the assembly of the Z ring. May serve as a membrane anchor for the Z ring.</text>
</comment>
<dbReference type="PIRSF" id="PIRSF003101">
    <property type="entry name" value="FtsA"/>
    <property type="match status" value="1"/>
</dbReference>
<keyword evidence="1 5" id="KW-1003">Cell membrane</keyword>
<keyword evidence="3 5" id="KW-0472">Membrane</keyword>
<feature type="domain" description="SHS2" evidence="8">
    <location>
        <begin position="11"/>
        <end position="204"/>
    </location>
</feature>
<dbReference type="InterPro" id="IPR043129">
    <property type="entry name" value="ATPase_NBD"/>
</dbReference>
<sequence>MTTTGMDEKIVVGLDIGSTKVCAVAGRLIRNNKEQETLEVLGVGETTLTDGVAKGSVVNVNNTVNAIRRAVAEASNQSNLNIHLVNVSFSGAHVTSVKSSGSITRSSSGDEIQTEDIDHLLNDMYRTSIPADKEIIHVLPMDFVVDTETNVNQPVGRNGVKLGADFQLITAQANAARNIRKCITRNNLAQDTMMLSALASGLAVLTDEEKYAGVALVDIGGGTTEMAIYYRNVLRHVAVFPWAGNSLTSDIQAGCKILPNQAEQLKKKFGSANPTEYNLNEVVAVPGLSNRKPKDVLLKNVALIIEDRLREIAALVQAEIIRSGYDGKLLGGLVLTGGSALIPGVEHIFGRVTGVEEVRVGFPEHLEPNGRADLVGDPAYATAVGLVWAGYKTIDNRISFISDPNRAIYDEQPATTPVRPSYGNPNPPIGTAKPPVSKPPVEQPKEAEEGQLMKWFRKLTQPIRGNETDPY</sequence>
<dbReference type="RefSeq" id="WP_245776615.1">
    <property type="nucleotide sequence ID" value="NZ_FOLQ01000003.1"/>
</dbReference>
<dbReference type="GO" id="GO:0009898">
    <property type="term" value="C:cytoplasmic side of plasma membrane"/>
    <property type="evidence" value="ECO:0007669"/>
    <property type="project" value="UniProtKB-UniRule"/>
</dbReference>
<dbReference type="Pfam" id="PF14450">
    <property type="entry name" value="FtsA"/>
    <property type="match status" value="1"/>
</dbReference>
<dbReference type="AlphaFoldDB" id="A0A1I1PY31"/>
<dbReference type="SMART" id="SM00842">
    <property type="entry name" value="FtsA"/>
    <property type="match status" value="1"/>
</dbReference>
<dbReference type="Gene3D" id="3.30.1490.110">
    <property type="match status" value="1"/>
</dbReference>
<proteinExistence type="inferred from homology"/>
<dbReference type="InterPro" id="IPR050696">
    <property type="entry name" value="FtsA/MreB"/>
</dbReference>
<dbReference type="Proteomes" id="UP000198598">
    <property type="component" value="Unassembled WGS sequence"/>
</dbReference>
<dbReference type="NCBIfam" id="TIGR01174">
    <property type="entry name" value="ftsA"/>
    <property type="match status" value="1"/>
</dbReference>
<keyword evidence="2 5" id="KW-0132">Cell division</keyword>
<dbReference type="Pfam" id="PF02491">
    <property type="entry name" value="SHS2_FTSA"/>
    <property type="match status" value="1"/>
</dbReference>
<feature type="region of interest" description="Disordered" evidence="7">
    <location>
        <begin position="411"/>
        <end position="452"/>
    </location>
</feature>
<comment type="subunit">
    <text evidence="5">Self-interacts. Interacts with FtsZ.</text>
</comment>
<gene>
    <name evidence="5" type="primary">ftsA</name>
    <name evidence="9" type="ORF">SAMN05216167_103340</name>
</gene>
<dbReference type="PANTHER" id="PTHR32432:SF4">
    <property type="entry name" value="CELL DIVISION PROTEIN FTSA"/>
    <property type="match status" value="1"/>
</dbReference>
<reference evidence="9 10" key="1">
    <citation type="submission" date="2016-10" db="EMBL/GenBank/DDBJ databases">
        <authorList>
            <person name="de Groot N.N."/>
        </authorList>
    </citation>
    <scope>NUCLEOTIDE SEQUENCE [LARGE SCALE GENOMIC DNA]</scope>
    <source>
        <strain evidence="9 10">DSM 26130</strain>
    </source>
</reference>
<protein>
    <recommendedName>
        <fullName evidence="5 6">Cell division protein FtsA</fullName>
    </recommendedName>
</protein>
<dbReference type="InterPro" id="IPR003494">
    <property type="entry name" value="SHS2_FtsA"/>
</dbReference>
<dbReference type="GO" id="GO:0032153">
    <property type="term" value="C:cell division site"/>
    <property type="evidence" value="ECO:0007669"/>
    <property type="project" value="UniProtKB-UniRule"/>
</dbReference>
<evidence type="ECO:0000256" key="2">
    <source>
        <dbReference type="ARBA" id="ARBA00022618"/>
    </source>
</evidence>
<evidence type="ECO:0000259" key="8">
    <source>
        <dbReference type="SMART" id="SM00842"/>
    </source>
</evidence>
<keyword evidence="10" id="KW-1185">Reference proteome</keyword>
<dbReference type="PANTHER" id="PTHR32432">
    <property type="entry name" value="CELL DIVISION PROTEIN FTSA-RELATED"/>
    <property type="match status" value="1"/>
</dbReference>
<evidence type="ECO:0000256" key="3">
    <source>
        <dbReference type="ARBA" id="ARBA00023136"/>
    </source>
</evidence>
<keyword evidence="4 5" id="KW-0131">Cell cycle</keyword>
<dbReference type="EMBL" id="FOLQ01000003">
    <property type="protein sequence ID" value="SFD10810.1"/>
    <property type="molecule type" value="Genomic_DNA"/>
</dbReference>
<evidence type="ECO:0000256" key="4">
    <source>
        <dbReference type="ARBA" id="ARBA00023306"/>
    </source>
</evidence>
<accession>A0A1I1PY31</accession>
<dbReference type="GO" id="GO:0043093">
    <property type="term" value="P:FtsZ-dependent cytokinesis"/>
    <property type="evidence" value="ECO:0007669"/>
    <property type="project" value="UniProtKB-UniRule"/>
</dbReference>
<comment type="subcellular location">
    <subcellularLocation>
        <location evidence="5">Cell membrane</location>
        <topology evidence="5">Peripheral membrane protein</topology>
        <orientation evidence="5">Cytoplasmic side</orientation>
    </subcellularLocation>
    <text evidence="5">Localizes to the Z ring in an FtsZ-dependent manner. Targeted to the membrane through a conserved C-terminal amphipathic helix.</text>
</comment>
<evidence type="ECO:0000313" key="9">
    <source>
        <dbReference type="EMBL" id="SFD10810.1"/>
    </source>
</evidence>
<dbReference type="CDD" id="cd24048">
    <property type="entry name" value="ASKHA_NBD_FtsA"/>
    <property type="match status" value="1"/>
</dbReference>
<dbReference type="SUPFAM" id="SSF53067">
    <property type="entry name" value="Actin-like ATPase domain"/>
    <property type="match status" value="2"/>
</dbReference>